<accession>A0A1I4W3I5</accession>
<dbReference type="GO" id="GO:0046503">
    <property type="term" value="P:glycerolipid catabolic process"/>
    <property type="evidence" value="ECO:0007669"/>
    <property type="project" value="TreeGrafter"/>
</dbReference>
<dbReference type="SUPFAM" id="SSF53474">
    <property type="entry name" value="alpha/beta-Hydrolases"/>
    <property type="match status" value="1"/>
</dbReference>
<reference evidence="3 4" key="1">
    <citation type="submission" date="2016-10" db="EMBL/GenBank/DDBJ databases">
        <authorList>
            <person name="de Groot N.N."/>
        </authorList>
    </citation>
    <scope>NUCLEOTIDE SEQUENCE [LARGE SCALE GENOMIC DNA]</scope>
    <source>
        <strain evidence="3 4">CGMCC 4.1877</strain>
    </source>
</reference>
<dbReference type="PANTHER" id="PTHR43433:SF5">
    <property type="entry name" value="AB HYDROLASE-1 DOMAIN-CONTAINING PROTEIN"/>
    <property type="match status" value="1"/>
</dbReference>
<protein>
    <submittedName>
        <fullName evidence="3">Pimeloyl-ACP methyl ester carboxylesterase</fullName>
    </submittedName>
</protein>
<dbReference type="PANTHER" id="PTHR43433">
    <property type="entry name" value="HYDROLASE, ALPHA/BETA FOLD FAMILY PROTEIN"/>
    <property type="match status" value="1"/>
</dbReference>
<sequence length="312" mass="33430">MEREVEVEPGVTLWVEDLPAHREVRTAPVLLVMGANESGMAWPEGLLTALRERHRVIRYDHRDTGRSSRTFEEHPYAIADLAGDACTVLDACGVERAHLVGMSMGGLLVQLLALDAPERLASAALLCTTALGAGFAGLPGPPLDLLRMWQEIHDVRDEQGELAWRIEHQRRLAGSVLPFDPHEVEERERRVMAHAGRVEPATAHSLADVDGLDRGDELGSITVPTLVVESPEDPVHPPPHAYFLAERIGGGRAGSPVTLVTIDGMGHTLPTAVLEPLAAELLEHAADAEDEAAHAAAAAPAAGYGGAQPTQR</sequence>
<evidence type="ECO:0000259" key="2">
    <source>
        <dbReference type="Pfam" id="PF00561"/>
    </source>
</evidence>
<organism evidence="3 4">
    <name type="scientific">Pseudonocardia ammonioxydans</name>
    <dbReference type="NCBI Taxonomy" id="260086"/>
    <lineage>
        <taxon>Bacteria</taxon>
        <taxon>Bacillati</taxon>
        <taxon>Actinomycetota</taxon>
        <taxon>Actinomycetes</taxon>
        <taxon>Pseudonocardiales</taxon>
        <taxon>Pseudonocardiaceae</taxon>
        <taxon>Pseudonocardia</taxon>
    </lineage>
</organism>
<dbReference type="AlphaFoldDB" id="A0A1I4W3I5"/>
<dbReference type="InterPro" id="IPR000073">
    <property type="entry name" value="AB_hydrolase_1"/>
</dbReference>
<evidence type="ECO:0000256" key="1">
    <source>
        <dbReference type="SAM" id="MobiDB-lite"/>
    </source>
</evidence>
<proteinExistence type="predicted"/>
<feature type="region of interest" description="Disordered" evidence="1">
    <location>
        <begin position="292"/>
        <end position="312"/>
    </location>
</feature>
<gene>
    <name evidence="3" type="ORF">SAMN05216207_1007155</name>
</gene>
<dbReference type="InterPro" id="IPR029058">
    <property type="entry name" value="AB_hydrolase_fold"/>
</dbReference>
<evidence type="ECO:0000313" key="3">
    <source>
        <dbReference type="EMBL" id="SFN07977.1"/>
    </source>
</evidence>
<dbReference type="STRING" id="260086.SAMN05216207_1007155"/>
<dbReference type="OrthoDB" id="8957634at2"/>
<dbReference type="RefSeq" id="WP_093340487.1">
    <property type="nucleotide sequence ID" value="NZ_FOUY01000007.1"/>
</dbReference>
<keyword evidence="4" id="KW-1185">Reference proteome</keyword>
<dbReference type="Pfam" id="PF00561">
    <property type="entry name" value="Abhydrolase_1"/>
    <property type="match status" value="1"/>
</dbReference>
<dbReference type="PRINTS" id="PR00111">
    <property type="entry name" value="ABHYDROLASE"/>
</dbReference>
<evidence type="ECO:0000313" key="4">
    <source>
        <dbReference type="Proteomes" id="UP000199614"/>
    </source>
</evidence>
<dbReference type="EMBL" id="FOUY01000007">
    <property type="protein sequence ID" value="SFN07977.1"/>
    <property type="molecule type" value="Genomic_DNA"/>
</dbReference>
<dbReference type="GO" id="GO:0004806">
    <property type="term" value="F:triacylglycerol lipase activity"/>
    <property type="evidence" value="ECO:0007669"/>
    <property type="project" value="TreeGrafter"/>
</dbReference>
<feature type="domain" description="AB hydrolase-1" evidence="2">
    <location>
        <begin position="28"/>
        <end position="267"/>
    </location>
</feature>
<dbReference type="InterPro" id="IPR050471">
    <property type="entry name" value="AB_hydrolase"/>
</dbReference>
<dbReference type="Proteomes" id="UP000199614">
    <property type="component" value="Unassembled WGS sequence"/>
</dbReference>
<dbReference type="Gene3D" id="3.40.50.1820">
    <property type="entry name" value="alpha/beta hydrolase"/>
    <property type="match status" value="1"/>
</dbReference>
<name>A0A1I4W3I5_PSUAM</name>